<comment type="caution">
    <text evidence="2">The sequence shown here is derived from an EMBL/GenBank/DDBJ whole genome shotgun (WGS) entry which is preliminary data.</text>
</comment>
<dbReference type="InterPro" id="IPR032724">
    <property type="entry name" value="SCP1.201-like"/>
</dbReference>
<evidence type="ECO:0000313" key="3">
    <source>
        <dbReference type="Proteomes" id="UP000671399"/>
    </source>
</evidence>
<keyword evidence="3" id="KW-1185">Reference proteome</keyword>
<name>A0ABS3VFR7_9ACTN</name>
<dbReference type="Proteomes" id="UP000671399">
    <property type="component" value="Unassembled WGS sequence"/>
</dbReference>
<reference evidence="2 3" key="1">
    <citation type="submission" date="2021-03" db="EMBL/GenBank/DDBJ databases">
        <authorList>
            <person name="Lee D.-H."/>
        </authorList>
    </citation>
    <scope>NUCLEOTIDE SEQUENCE [LARGE SCALE GENOMIC DNA]</scope>
    <source>
        <strain evidence="2 3">MMS20-R2-23</strain>
    </source>
</reference>
<protein>
    <submittedName>
        <fullName evidence="2">Uncharacterized protein</fullName>
    </submittedName>
</protein>
<accession>A0ABS3VFR7</accession>
<gene>
    <name evidence="2" type="ORF">JQN83_26870</name>
</gene>
<evidence type="ECO:0000313" key="2">
    <source>
        <dbReference type="EMBL" id="MBO4164407.1"/>
    </source>
</evidence>
<sequence length="133" mass="14851">MEETGRSLPVRNKRTDPTTGVFNGETIVSRDDDASVADLHPFRGGGWPRVLVSHVESHVAARMRRDELDEGELVLNNTTCGSRDFDRDWPLTCDKLLPPILPAGARLTVWATQDGGRTWWTTTYTGTGERIRS</sequence>
<feature type="region of interest" description="Disordered" evidence="1">
    <location>
        <begin position="1"/>
        <end position="21"/>
    </location>
</feature>
<evidence type="ECO:0000256" key="1">
    <source>
        <dbReference type="SAM" id="MobiDB-lite"/>
    </source>
</evidence>
<dbReference type="Pfam" id="PF14428">
    <property type="entry name" value="DddA-like"/>
    <property type="match status" value="1"/>
</dbReference>
<proteinExistence type="predicted"/>
<dbReference type="EMBL" id="JAGFWR010000024">
    <property type="protein sequence ID" value="MBO4164407.1"/>
    <property type="molecule type" value="Genomic_DNA"/>
</dbReference>
<organism evidence="2 3">
    <name type="scientific">Micromonospora antibiotica</name>
    <dbReference type="NCBI Taxonomy" id="2807623"/>
    <lineage>
        <taxon>Bacteria</taxon>
        <taxon>Bacillati</taxon>
        <taxon>Actinomycetota</taxon>
        <taxon>Actinomycetes</taxon>
        <taxon>Micromonosporales</taxon>
        <taxon>Micromonosporaceae</taxon>
        <taxon>Micromonospora</taxon>
    </lineage>
</organism>